<dbReference type="KEGG" id="mbr:MONBRDRAFT_24816"/>
<dbReference type="PROSITE" id="PS00108">
    <property type="entry name" value="PROTEIN_KINASE_ST"/>
    <property type="match status" value="1"/>
</dbReference>
<evidence type="ECO:0000259" key="7">
    <source>
        <dbReference type="PROSITE" id="PS50011"/>
    </source>
</evidence>
<dbReference type="GeneID" id="5890643"/>
<dbReference type="GO" id="GO:0004672">
    <property type="term" value="F:protein kinase activity"/>
    <property type="evidence" value="ECO:0000318"/>
    <property type="project" value="GO_Central"/>
</dbReference>
<dbReference type="Pfam" id="PF07714">
    <property type="entry name" value="PK_Tyr_Ser-Thr"/>
    <property type="match status" value="1"/>
</dbReference>
<dbReference type="OMA" id="WSHQIAN"/>
<dbReference type="GO" id="GO:0005524">
    <property type="term" value="F:ATP binding"/>
    <property type="evidence" value="ECO:0007669"/>
    <property type="project" value="UniProtKB-UniRule"/>
</dbReference>
<dbReference type="eggNOG" id="KOG4721">
    <property type="taxonomic scope" value="Eukaryota"/>
</dbReference>
<dbReference type="PROSITE" id="PS00107">
    <property type="entry name" value="PROTEIN_KINASE_ATP"/>
    <property type="match status" value="1"/>
</dbReference>
<evidence type="ECO:0000256" key="3">
    <source>
        <dbReference type="ARBA" id="ARBA00022840"/>
    </source>
</evidence>
<feature type="region of interest" description="Disordered" evidence="6">
    <location>
        <begin position="1"/>
        <end position="39"/>
    </location>
</feature>
<dbReference type="PANTHER" id="PTHR44329:SF304">
    <property type="entry name" value="MITOGEN-ACTIVATED PROTEIN KINASE KINASE KINASE 13-LIKE ISOFORM X1"/>
    <property type="match status" value="1"/>
</dbReference>
<feature type="compositionally biased region" description="Low complexity" evidence="6">
    <location>
        <begin position="124"/>
        <end position="138"/>
    </location>
</feature>
<dbReference type="SMART" id="SM00220">
    <property type="entry name" value="S_TKc"/>
    <property type="match status" value="1"/>
</dbReference>
<sequence>MEELFAEFRPLSLKARSRSSDTEDDSHGFELSVQAGPTSFGSNSANSVVDVAAAASEASTVPILNIGHTLRSRKVTNRSSTSGMAEDETELDLDADDTALEGDESDLETFDVIDPAEAEELEQSRSALPLPAAASTPLARRRHRSPSPNFRRLLDFQPSGSSIREAIGRDLGRMRQNAVEHSVSFVGSFFGCLFGSSQQAVAKKQAPRDPFLINFEDIQQLKWIGAGAHGCVFLGHYNQEEVAVKKFREEKFIFNEERTLRELKHENIIGLKGVCKAAPVFCLVMEYCPRSLYDVIQSSKIPAPLVVEWSHQIANGMLYLHEQGIVHRDLKSPNILVAQDKRTLKISDFGTSTDMPAKSTKMSFTGTCAWMAPELLRGEKSSGKVDVYSFAVVLWELLSGEVPYKGVDVGAIIWGVGSGRLQLPVPEGTPDGFSLLLKQCWNKEGKHRPSFRQIQLHLGILRDDTDFAATPDESYFQTQLRWKREIRERFEEMSRAEDNARQEQEELLRRRNEEMKHVEDVRALYETRLAEVLQLHTELQAALNRVTEQEVALSGEYESRVAKDALSANAHSNGKRRGHRRRRRSNNNGHGNGDLDHGTSNRSRRLSNREATILRRASKDVERIQIELEQSLEDVKRQMETVDEDMLEA</sequence>
<dbReference type="PANTHER" id="PTHR44329">
    <property type="entry name" value="SERINE/THREONINE-PROTEIN KINASE TNNI3K-RELATED"/>
    <property type="match status" value="1"/>
</dbReference>
<feature type="coiled-coil region" evidence="5">
    <location>
        <begin position="614"/>
        <end position="645"/>
    </location>
</feature>
<keyword evidence="9" id="KW-1185">Reference proteome</keyword>
<evidence type="ECO:0000256" key="2">
    <source>
        <dbReference type="ARBA" id="ARBA00022741"/>
    </source>
</evidence>
<keyword evidence="3 4" id="KW-0067">ATP-binding</keyword>
<keyword evidence="1" id="KW-0723">Serine/threonine-protein kinase</keyword>
<feature type="compositionally biased region" description="Basic residues" evidence="6">
    <location>
        <begin position="573"/>
        <end position="585"/>
    </location>
</feature>
<protein>
    <recommendedName>
        <fullName evidence="7">Protein kinase domain-containing protein</fullName>
    </recommendedName>
</protein>
<dbReference type="GO" id="GO:0007165">
    <property type="term" value="P:signal transduction"/>
    <property type="evidence" value="ECO:0000318"/>
    <property type="project" value="GO_Central"/>
</dbReference>
<organism evidence="8 9">
    <name type="scientific">Monosiga brevicollis</name>
    <name type="common">Choanoflagellate</name>
    <dbReference type="NCBI Taxonomy" id="81824"/>
    <lineage>
        <taxon>Eukaryota</taxon>
        <taxon>Choanoflagellata</taxon>
        <taxon>Craspedida</taxon>
        <taxon>Salpingoecidae</taxon>
        <taxon>Monosiga</taxon>
    </lineage>
</organism>
<keyword evidence="1" id="KW-0808">Transferase</keyword>
<dbReference type="GO" id="GO:0004674">
    <property type="term" value="F:protein serine/threonine kinase activity"/>
    <property type="evidence" value="ECO:0007669"/>
    <property type="project" value="UniProtKB-KW"/>
</dbReference>
<keyword evidence="5" id="KW-0175">Coiled coil</keyword>
<feature type="binding site" evidence="4">
    <location>
        <position position="246"/>
    </location>
    <ligand>
        <name>ATP</name>
        <dbReference type="ChEBI" id="CHEBI:30616"/>
    </ligand>
</feature>
<feature type="region of interest" description="Disordered" evidence="6">
    <location>
        <begin position="73"/>
        <end position="94"/>
    </location>
</feature>
<reference evidence="8 9" key="1">
    <citation type="journal article" date="2008" name="Nature">
        <title>The genome of the choanoflagellate Monosiga brevicollis and the origin of metazoans.</title>
        <authorList>
            <consortium name="JGI Sequencing"/>
            <person name="King N."/>
            <person name="Westbrook M.J."/>
            <person name="Young S.L."/>
            <person name="Kuo A."/>
            <person name="Abedin M."/>
            <person name="Chapman J."/>
            <person name="Fairclough S."/>
            <person name="Hellsten U."/>
            <person name="Isogai Y."/>
            <person name="Letunic I."/>
            <person name="Marr M."/>
            <person name="Pincus D."/>
            <person name="Putnam N."/>
            <person name="Rokas A."/>
            <person name="Wright K.J."/>
            <person name="Zuzow R."/>
            <person name="Dirks W."/>
            <person name="Good M."/>
            <person name="Goodstein D."/>
            <person name="Lemons D."/>
            <person name="Li W."/>
            <person name="Lyons J.B."/>
            <person name="Morris A."/>
            <person name="Nichols S."/>
            <person name="Richter D.J."/>
            <person name="Salamov A."/>
            <person name="Bork P."/>
            <person name="Lim W.A."/>
            <person name="Manning G."/>
            <person name="Miller W.T."/>
            <person name="McGinnis W."/>
            <person name="Shapiro H."/>
            <person name="Tjian R."/>
            <person name="Grigoriev I.V."/>
            <person name="Rokhsar D."/>
        </authorList>
    </citation>
    <scope>NUCLEOTIDE SEQUENCE [LARGE SCALE GENOMIC DNA]</scope>
    <source>
        <strain evidence="9">MX1 / ATCC 50154</strain>
    </source>
</reference>
<evidence type="ECO:0000313" key="9">
    <source>
        <dbReference type="Proteomes" id="UP000001357"/>
    </source>
</evidence>
<dbReference type="Proteomes" id="UP000001357">
    <property type="component" value="Unassembled WGS sequence"/>
</dbReference>
<feature type="coiled-coil region" evidence="5">
    <location>
        <begin position="483"/>
        <end position="549"/>
    </location>
</feature>
<feature type="region of interest" description="Disordered" evidence="6">
    <location>
        <begin position="120"/>
        <end position="154"/>
    </location>
</feature>
<accession>A9UXT8</accession>
<dbReference type="RefSeq" id="XP_001745325.1">
    <property type="nucleotide sequence ID" value="XM_001745273.1"/>
</dbReference>
<gene>
    <name evidence="8" type="ORF">MONBRDRAFT_24816</name>
</gene>
<keyword evidence="2 4" id="KW-0547">Nucleotide-binding</keyword>
<feature type="compositionally biased region" description="Acidic residues" evidence="6">
    <location>
        <begin position="85"/>
        <end position="94"/>
    </location>
</feature>
<dbReference type="InterPro" id="IPR000719">
    <property type="entry name" value="Prot_kinase_dom"/>
</dbReference>
<dbReference type="EMBL" id="CH991549">
    <property type="protein sequence ID" value="EDQ89903.1"/>
    <property type="molecule type" value="Genomic_DNA"/>
</dbReference>
<dbReference type="SUPFAM" id="SSF56112">
    <property type="entry name" value="Protein kinase-like (PK-like)"/>
    <property type="match status" value="1"/>
</dbReference>
<evidence type="ECO:0000256" key="4">
    <source>
        <dbReference type="PROSITE-ProRule" id="PRU10141"/>
    </source>
</evidence>
<dbReference type="InterPro" id="IPR008271">
    <property type="entry name" value="Ser/Thr_kinase_AS"/>
</dbReference>
<dbReference type="InterPro" id="IPR001245">
    <property type="entry name" value="Ser-Thr/Tyr_kinase_cat_dom"/>
</dbReference>
<feature type="compositionally biased region" description="Basic and acidic residues" evidence="6">
    <location>
        <begin position="18"/>
        <end position="28"/>
    </location>
</feature>
<feature type="domain" description="Protein kinase" evidence="7">
    <location>
        <begin position="218"/>
        <end position="460"/>
    </location>
</feature>
<name>A9UXT8_MONBE</name>
<proteinExistence type="predicted"/>
<evidence type="ECO:0000256" key="6">
    <source>
        <dbReference type="SAM" id="MobiDB-lite"/>
    </source>
</evidence>
<feature type="region of interest" description="Disordered" evidence="6">
    <location>
        <begin position="564"/>
        <end position="609"/>
    </location>
</feature>
<dbReference type="AlphaFoldDB" id="A9UXT8"/>
<evidence type="ECO:0000313" key="8">
    <source>
        <dbReference type="EMBL" id="EDQ89903.1"/>
    </source>
</evidence>
<dbReference type="GO" id="GO:0005737">
    <property type="term" value="C:cytoplasm"/>
    <property type="evidence" value="ECO:0000318"/>
    <property type="project" value="GO_Central"/>
</dbReference>
<dbReference type="STRING" id="81824.A9UXT8"/>
<keyword evidence="1" id="KW-0418">Kinase</keyword>
<dbReference type="InterPro" id="IPR011009">
    <property type="entry name" value="Kinase-like_dom_sf"/>
</dbReference>
<dbReference type="PRINTS" id="PR00109">
    <property type="entry name" value="TYRKINASE"/>
</dbReference>
<dbReference type="InterPro" id="IPR017441">
    <property type="entry name" value="Protein_kinase_ATP_BS"/>
</dbReference>
<dbReference type="PROSITE" id="PS50011">
    <property type="entry name" value="PROTEIN_KINASE_DOM"/>
    <property type="match status" value="1"/>
</dbReference>
<evidence type="ECO:0000256" key="1">
    <source>
        <dbReference type="ARBA" id="ARBA00022527"/>
    </source>
</evidence>
<evidence type="ECO:0000256" key="5">
    <source>
        <dbReference type="SAM" id="Coils"/>
    </source>
</evidence>
<dbReference type="InterPro" id="IPR051681">
    <property type="entry name" value="Ser/Thr_Kinases-Pseudokinases"/>
</dbReference>
<dbReference type="InParanoid" id="A9UXT8"/>
<dbReference type="Gene3D" id="3.30.200.20">
    <property type="entry name" value="Phosphorylase Kinase, domain 1"/>
    <property type="match status" value="1"/>
</dbReference>
<dbReference type="Gene3D" id="1.10.510.10">
    <property type="entry name" value="Transferase(Phosphotransferase) domain 1"/>
    <property type="match status" value="1"/>
</dbReference>